<dbReference type="RefSeq" id="WP_345582025.1">
    <property type="nucleotide sequence ID" value="NZ_BAABLV010000027.1"/>
</dbReference>
<dbReference type="PANTHER" id="PTHR43133:SF8">
    <property type="entry name" value="RNA POLYMERASE SIGMA FACTOR HI_1459-RELATED"/>
    <property type="match status" value="1"/>
</dbReference>
<dbReference type="InterPro" id="IPR013249">
    <property type="entry name" value="RNA_pol_sigma70_r4_t2"/>
</dbReference>
<dbReference type="Gene3D" id="1.10.10.10">
    <property type="entry name" value="Winged helix-like DNA-binding domain superfamily/Winged helix DNA-binding domain"/>
    <property type="match status" value="1"/>
</dbReference>
<evidence type="ECO:0000256" key="1">
    <source>
        <dbReference type="ARBA" id="ARBA00010641"/>
    </source>
</evidence>
<dbReference type="InterPro" id="IPR039425">
    <property type="entry name" value="RNA_pol_sigma-70-like"/>
</dbReference>
<evidence type="ECO:0000259" key="6">
    <source>
        <dbReference type="Pfam" id="PF08281"/>
    </source>
</evidence>
<keyword evidence="8" id="KW-1185">Reference proteome</keyword>
<comment type="caution">
    <text evidence="7">The sequence shown here is derived from an EMBL/GenBank/DDBJ whole genome shotgun (WGS) entry which is preliminary data.</text>
</comment>
<protein>
    <recommendedName>
        <fullName evidence="6">RNA polymerase sigma factor 70 region 4 type 2 domain-containing protein</fullName>
    </recommendedName>
</protein>
<evidence type="ECO:0000313" key="8">
    <source>
        <dbReference type="Proteomes" id="UP001501521"/>
    </source>
</evidence>
<reference evidence="8" key="1">
    <citation type="journal article" date="2019" name="Int. J. Syst. Evol. Microbiol.">
        <title>The Global Catalogue of Microorganisms (GCM) 10K type strain sequencing project: providing services to taxonomists for standard genome sequencing and annotation.</title>
        <authorList>
            <consortium name="The Broad Institute Genomics Platform"/>
            <consortium name="The Broad Institute Genome Sequencing Center for Infectious Disease"/>
            <person name="Wu L."/>
            <person name="Ma J."/>
        </authorList>
    </citation>
    <scope>NUCLEOTIDE SEQUENCE [LARGE SCALE GENOMIC DNA]</scope>
    <source>
        <strain evidence="8">JCM 19125</strain>
    </source>
</reference>
<sequence length="208" mass="22397">MTITSVGDIAARSLAVDAARAGDDRAFASLLEPHRHTLWSVCLRITNDPRDAMDALAHTFGNARRAMADYGGSMPFGQWLSLVAAGTARAVAWHRQRSPEPPRQAALPVPVCTDAGELRLRVALDGLPVVIREALALREICGLTYEQIAAHQVVGIHTVKARLSRGGGIRPLQGAPALDRTRFDQLLRAVLVRHRLVAAGAVQPSVSR</sequence>
<evidence type="ECO:0000256" key="5">
    <source>
        <dbReference type="ARBA" id="ARBA00023163"/>
    </source>
</evidence>
<evidence type="ECO:0000256" key="3">
    <source>
        <dbReference type="ARBA" id="ARBA00023082"/>
    </source>
</evidence>
<dbReference type="InterPro" id="IPR013324">
    <property type="entry name" value="RNA_pol_sigma_r3/r4-like"/>
</dbReference>
<dbReference type="PANTHER" id="PTHR43133">
    <property type="entry name" value="RNA POLYMERASE ECF-TYPE SIGMA FACTO"/>
    <property type="match status" value="1"/>
</dbReference>
<dbReference type="Proteomes" id="UP001501521">
    <property type="component" value="Unassembled WGS sequence"/>
</dbReference>
<dbReference type="InterPro" id="IPR036388">
    <property type="entry name" value="WH-like_DNA-bd_sf"/>
</dbReference>
<dbReference type="Gene3D" id="1.10.1740.10">
    <property type="match status" value="1"/>
</dbReference>
<accession>A0ABP9FEK7</accession>
<name>A0ABP9FEK7_9ACTN</name>
<keyword evidence="4" id="KW-0238">DNA-binding</keyword>
<comment type="similarity">
    <text evidence="1">Belongs to the sigma-70 factor family. ECF subfamily.</text>
</comment>
<dbReference type="EMBL" id="BAABLV010000027">
    <property type="protein sequence ID" value="GAA4899950.1"/>
    <property type="molecule type" value="Genomic_DNA"/>
</dbReference>
<proteinExistence type="inferred from homology"/>
<evidence type="ECO:0000256" key="2">
    <source>
        <dbReference type="ARBA" id="ARBA00023015"/>
    </source>
</evidence>
<keyword evidence="5" id="KW-0804">Transcription</keyword>
<organism evidence="7 8">
    <name type="scientific">Tessaracoccus lubricantis</name>
    <dbReference type="NCBI Taxonomy" id="545543"/>
    <lineage>
        <taxon>Bacteria</taxon>
        <taxon>Bacillati</taxon>
        <taxon>Actinomycetota</taxon>
        <taxon>Actinomycetes</taxon>
        <taxon>Propionibacteriales</taxon>
        <taxon>Propionibacteriaceae</taxon>
        <taxon>Tessaracoccus</taxon>
    </lineage>
</organism>
<dbReference type="InterPro" id="IPR013325">
    <property type="entry name" value="RNA_pol_sigma_r2"/>
</dbReference>
<evidence type="ECO:0000313" key="7">
    <source>
        <dbReference type="EMBL" id="GAA4899950.1"/>
    </source>
</evidence>
<keyword evidence="3" id="KW-0731">Sigma factor</keyword>
<keyword evidence="2" id="KW-0805">Transcription regulation</keyword>
<dbReference type="SUPFAM" id="SSF88946">
    <property type="entry name" value="Sigma2 domain of RNA polymerase sigma factors"/>
    <property type="match status" value="1"/>
</dbReference>
<gene>
    <name evidence="7" type="ORF">GCM10025789_17850</name>
</gene>
<feature type="domain" description="RNA polymerase sigma factor 70 region 4 type 2" evidence="6">
    <location>
        <begin position="119"/>
        <end position="166"/>
    </location>
</feature>
<dbReference type="Pfam" id="PF08281">
    <property type="entry name" value="Sigma70_r4_2"/>
    <property type="match status" value="1"/>
</dbReference>
<dbReference type="SUPFAM" id="SSF88659">
    <property type="entry name" value="Sigma3 and sigma4 domains of RNA polymerase sigma factors"/>
    <property type="match status" value="1"/>
</dbReference>
<evidence type="ECO:0000256" key="4">
    <source>
        <dbReference type="ARBA" id="ARBA00023125"/>
    </source>
</evidence>